<dbReference type="PANTHER" id="PTHR43649:SF33">
    <property type="entry name" value="POLYGALACTURONAN_RHAMNOGALACTURONAN-BINDING PROTEIN YTCQ"/>
    <property type="match status" value="1"/>
</dbReference>
<protein>
    <submittedName>
        <fullName evidence="3">Sugar ABC transporter</fullName>
    </submittedName>
</protein>
<accession>A0ABY8X6D9</accession>
<dbReference type="RefSeq" id="WP_285747817.1">
    <property type="nucleotide sequence ID" value="NZ_CP127162.1"/>
</dbReference>
<feature type="chain" id="PRO_5045229953" evidence="2">
    <location>
        <begin position="22"/>
        <end position="560"/>
    </location>
</feature>
<evidence type="ECO:0000256" key="1">
    <source>
        <dbReference type="ARBA" id="ARBA00022729"/>
    </source>
</evidence>
<dbReference type="Gene3D" id="3.40.190.10">
    <property type="entry name" value="Periplasmic binding protein-like II"/>
    <property type="match status" value="2"/>
</dbReference>
<feature type="signal peptide" evidence="2">
    <location>
        <begin position="1"/>
        <end position="21"/>
    </location>
</feature>
<evidence type="ECO:0000256" key="2">
    <source>
        <dbReference type="SAM" id="SignalP"/>
    </source>
</evidence>
<gene>
    <name evidence="3" type="ORF">QPK24_08425</name>
</gene>
<sequence length="560" mass="62235">MARTWKSSSLAVLALTMVISAGLMGCSGKDSGDGSASAPANTENVYKEKYDPEVTISTAWGIDPTVTFKNGETIENSVATKWAKEELGININSLWSVTDTNGAFATKVRLSMSSRQNMPDIITIGSNESQLIQDLIESGIYGEVGDLFDKYASDTWKKAMEIDPTVWNSVTRDGKKMGIPVLDYAYNNDYILWIRQDWLDALNLKAPTTLDELEQVMDAFKNNNPSGLAPNKVIPLSIGFKNSMNTWMGDPSWVFGASGTLPQQWNVDENGKLEYGSVQPEMKAGLERLNNWFEKGYIPQEVALWDENKTAEPAVAGTAGIIPGPYWMSGWPLTDTVKNDPKAVWKPYAIPTGADGTAMRHGTNYASAVTLIKKDMEHPEAFFTYQNYMFDQFADPAAGSKHDFGLFEGYDYELDANGNQKRYDEIEGGYVNVLRYLLVRDGARIPDAQMKALLSLADGKEATTRLEREVQANYGLETPNAAKVLMSQEDISFKDMFTGPPTETMKSKLDYLNKIENQTFNEIIYGNKPVDSFDTFVETWKAGGGDKITEEVNTWYDSVK</sequence>
<dbReference type="SUPFAM" id="SSF53850">
    <property type="entry name" value="Periplasmic binding protein-like II"/>
    <property type="match status" value="1"/>
</dbReference>
<keyword evidence="4" id="KW-1185">Reference proteome</keyword>
<proteinExistence type="predicted"/>
<dbReference type="InterPro" id="IPR050490">
    <property type="entry name" value="Bact_solute-bd_prot1"/>
</dbReference>
<dbReference type="EMBL" id="CP127162">
    <property type="protein sequence ID" value="WIV20689.1"/>
    <property type="molecule type" value="Genomic_DNA"/>
</dbReference>
<reference evidence="3 4" key="1">
    <citation type="submission" date="2023-06" db="EMBL/GenBank/DDBJ databases">
        <title>Paenibacillus polygonum sp. nov., an endophytic bacterium, isolated from Polygonum lapathifolium L. in Nanji Wetland National Nature Reserve, South of Poyang Lake, Jiangxi Province, China.</title>
        <authorList>
            <person name="Yu Z."/>
        </authorList>
    </citation>
    <scope>NUCLEOTIDE SEQUENCE [LARGE SCALE GENOMIC DNA]</scope>
    <source>
        <strain evidence="3 4">C31</strain>
    </source>
</reference>
<dbReference type="Proteomes" id="UP001236415">
    <property type="component" value="Chromosome"/>
</dbReference>
<keyword evidence="1 2" id="KW-0732">Signal</keyword>
<organism evidence="3 4">
    <name type="scientific">Paenibacillus polygoni</name>
    <dbReference type="NCBI Taxonomy" id="3050112"/>
    <lineage>
        <taxon>Bacteria</taxon>
        <taxon>Bacillati</taxon>
        <taxon>Bacillota</taxon>
        <taxon>Bacilli</taxon>
        <taxon>Bacillales</taxon>
        <taxon>Paenibacillaceae</taxon>
        <taxon>Paenibacillus</taxon>
    </lineage>
</organism>
<evidence type="ECO:0000313" key="4">
    <source>
        <dbReference type="Proteomes" id="UP001236415"/>
    </source>
</evidence>
<evidence type="ECO:0000313" key="3">
    <source>
        <dbReference type="EMBL" id="WIV20689.1"/>
    </source>
</evidence>
<name>A0ABY8X6D9_9BACL</name>
<dbReference type="PANTHER" id="PTHR43649">
    <property type="entry name" value="ARABINOSE-BINDING PROTEIN-RELATED"/>
    <property type="match status" value="1"/>
</dbReference>
<dbReference type="PROSITE" id="PS51257">
    <property type="entry name" value="PROKAR_LIPOPROTEIN"/>
    <property type="match status" value="1"/>
</dbReference>